<gene>
    <name evidence="2" type="ORF">F3Y22_tig00112508pilonHSYRG00106</name>
</gene>
<keyword evidence="3" id="KW-1185">Reference proteome</keyword>
<protein>
    <submittedName>
        <fullName evidence="2">Uncharacterized protein</fullName>
    </submittedName>
</protein>
<accession>A0A6A2XG44</accession>
<dbReference type="Proteomes" id="UP000436088">
    <property type="component" value="Unassembled WGS sequence"/>
</dbReference>
<proteinExistence type="predicted"/>
<organism evidence="2 3">
    <name type="scientific">Hibiscus syriacus</name>
    <name type="common">Rose of Sharon</name>
    <dbReference type="NCBI Taxonomy" id="106335"/>
    <lineage>
        <taxon>Eukaryota</taxon>
        <taxon>Viridiplantae</taxon>
        <taxon>Streptophyta</taxon>
        <taxon>Embryophyta</taxon>
        <taxon>Tracheophyta</taxon>
        <taxon>Spermatophyta</taxon>
        <taxon>Magnoliopsida</taxon>
        <taxon>eudicotyledons</taxon>
        <taxon>Gunneridae</taxon>
        <taxon>Pentapetalae</taxon>
        <taxon>rosids</taxon>
        <taxon>malvids</taxon>
        <taxon>Malvales</taxon>
        <taxon>Malvaceae</taxon>
        <taxon>Malvoideae</taxon>
        <taxon>Hibiscus</taxon>
    </lineage>
</organism>
<reference evidence="2" key="1">
    <citation type="submission" date="2019-09" db="EMBL/GenBank/DDBJ databases">
        <title>Draft genome information of white flower Hibiscus syriacus.</title>
        <authorList>
            <person name="Kim Y.-M."/>
        </authorList>
    </citation>
    <scope>NUCLEOTIDE SEQUENCE [LARGE SCALE GENOMIC DNA]</scope>
    <source>
        <strain evidence="2">YM2019G1</strain>
    </source>
</reference>
<sequence>MEVLKKSSRMGNSPRGATEKNKVVKKVRPVDCCQASNHGSHGVAYINSVVELQPICEAHQIIGVGLEIRVIPLRIIKQRVNVGGENHVENHHLEVQGKHGEEEMPCTLRLAEAMSQNHRLSVVSVYLCVQCVCYAAVSTQLSIANG</sequence>
<evidence type="ECO:0000313" key="3">
    <source>
        <dbReference type="Proteomes" id="UP000436088"/>
    </source>
</evidence>
<name>A0A6A2XG44_HIBSY</name>
<dbReference type="AlphaFoldDB" id="A0A6A2XG44"/>
<evidence type="ECO:0000256" key="1">
    <source>
        <dbReference type="SAM" id="MobiDB-lite"/>
    </source>
</evidence>
<comment type="caution">
    <text evidence="2">The sequence shown here is derived from an EMBL/GenBank/DDBJ whole genome shotgun (WGS) entry which is preliminary data.</text>
</comment>
<evidence type="ECO:0000313" key="2">
    <source>
        <dbReference type="EMBL" id="KAE8666125.1"/>
    </source>
</evidence>
<feature type="region of interest" description="Disordered" evidence="1">
    <location>
        <begin position="1"/>
        <end position="22"/>
    </location>
</feature>
<dbReference type="EMBL" id="VEPZ02001601">
    <property type="protein sequence ID" value="KAE8666125.1"/>
    <property type="molecule type" value="Genomic_DNA"/>
</dbReference>